<feature type="compositionally biased region" description="Polar residues" evidence="1">
    <location>
        <begin position="55"/>
        <end position="66"/>
    </location>
</feature>
<feature type="region of interest" description="Disordered" evidence="1">
    <location>
        <begin position="55"/>
        <end position="76"/>
    </location>
</feature>
<gene>
    <name evidence="3" type="ORF">M422DRAFT_143175</name>
</gene>
<keyword evidence="4" id="KW-1185">Reference proteome</keyword>
<feature type="non-terminal residue" evidence="3">
    <location>
        <position position="1"/>
    </location>
</feature>
<evidence type="ECO:0000313" key="3">
    <source>
        <dbReference type="EMBL" id="KIJ40615.1"/>
    </source>
</evidence>
<dbReference type="Gene3D" id="2.80.10.50">
    <property type="match status" value="1"/>
</dbReference>
<organism evidence="3 4">
    <name type="scientific">Sphaerobolus stellatus (strain SS14)</name>
    <dbReference type="NCBI Taxonomy" id="990650"/>
    <lineage>
        <taxon>Eukaryota</taxon>
        <taxon>Fungi</taxon>
        <taxon>Dikarya</taxon>
        <taxon>Basidiomycota</taxon>
        <taxon>Agaricomycotina</taxon>
        <taxon>Agaricomycetes</taxon>
        <taxon>Phallomycetidae</taxon>
        <taxon>Geastrales</taxon>
        <taxon>Sphaerobolaceae</taxon>
        <taxon>Sphaerobolus</taxon>
    </lineage>
</organism>
<dbReference type="OrthoDB" id="5271368at2759"/>
<dbReference type="AlphaFoldDB" id="A0A0C9VQR9"/>
<evidence type="ECO:0000259" key="2">
    <source>
        <dbReference type="Pfam" id="PF21595"/>
    </source>
</evidence>
<reference evidence="3 4" key="1">
    <citation type="submission" date="2014-06" db="EMBL/GenBank/DDBJ databases">
        <title>Evolutionary Origins and Diversification of the Mycorrhizal Mutualists.</title>
        <authorList>
            <consortium name="DOE Joint Genome Institute"/>
            <consortium name="Mycorrhizal Genomics Consortium"/>
            <person name="Kohler A."/>
            <person name="Kuo A."/>
            <person name="Nagy L.G."/>
            <person name="Floudas D."/>
            <person name="Copeland A."/>
            <person name="Barry K.W."/>
            <person name="Cichocki N."/>
            <person name="Veneault-Fourrey C."/>
            <person name="LaButti K."/>
            <person name="Lindquist E.A."/>
            <person name="Lipzen A."/>
            <person name="Lundell T."/>
            <person name="Morin E."/>
            <person name="Murat C."/>
            <person name="Riley R."/>
            <person name="Ohm R."/>
            <person name="Sun H."/>
            <person name="Tunlid A."/>
            <person name="Henrissat B."/>
            <person name="Grigoriev I.V."/>
            <person name="Hibbett D.S."/>
            <person name="Martin F."/>
        </authorList>
    </citation>
    <scope>NUCLEOTIDE SEQUENCE [LARGE SCALE GENOMIC DNA]</scope>
    <source>
        <strain evidence="3 4">SS14</strain>
    </source>
</reference>
<dbReference type="InterPro" id="IPR048746">
    <property type="entry name" value="CCL2-like_lectin"/>
</dbReference>
<sequence>MSKPSAGTYIIYLRVLSPSGAKLALTRKSSDNTVILDPLTGDDSQKWSIKDFNTTTQSISPSNDANKQIGGGNGGLSVLPSSDYVFQFRTSDSGYT</sequence>
<feature type="domain" description="CCL2-like lectin" evidence="2">
    <location>
        <begin position="7"/>
        <end position="96"/>
    </location>
</feature>
<dbReference type="HOGENOM" id="CLU_129978_1_0_1"/>
<dbReference type="Pfam" id="PF21595">
    <property type="entry name" value="CCL2-like"/>
    <property type="match status" value="1"/>
</dbReference>
<dbReference type="Proteomes" id="UP000054279">
    <property type="component" value="Unassembled WGS sequence"/>
</dbReference>
<evidence type="ECO:0000313" key="4">
    <source>
        <dbReference type="Proteomes" id="UP000054279"/>
    </source>
</evidence>
<accession>A0A0C9VQR9</accession>
<name>A0A0C9VQR9_SPHS4</name>
<dbReference type="EMBL" id="KN837143">
    <property type="protein sequence ID" value="KIJ40615.1"/>
    <property type="molecule type" value="Genomic_DNA"/>
</dbReference>
<dbReference type="CDD" id="cd23715">
    <property type="entry name" value="beta-trefoil_Ricin_CCL2"/>
    <property type="match status" value="1"/>
</dbReference>
<proteinExistence type="predicted"/>
<evidence type="ECO:0000256" key="1">
    <source>
        <dbReference type="SAM" id="MobiDB-lite"/>
    </source>
</evidence>
<protein>
    <recommendedName>
        <fullName evidence="2">CCL2-like lectin domain-containing protein</fullName>
    </recommendedName>
</protein>